<dbReference type="OMA" id="MEDIYES"/>
<feature type="region of interest" description="Disordered" evidence="1">
    <location>
        <begin position="193"/>
        <end position="230"/>
    </location>
</feature>
<evidence type="ECO:0000313" key="3">
    <source>
        <dbReference type="Proteomes" id="UP000242381"/>
    </source>
</evidence>
<accession>A0A1X0RPH9</accession>
<feature type="compositionally biased region" description="Low complexity" evidence="1">
    <location>
        <begin position="510"/>
        <end position="523"/>
    </location>
</feature>
<evidence type="ECO:0000256" key="1">
    <source>
        <dbReference type="SAM" id="MobiDB-lite"/>
    </source>
</evidence>
<name>A0A1X0RPH9_RHIZD</name>
<dbReference type="Proteomes" id="UP000242381">
    <property type="component" value="Unassembled WGS sequence"/>
</dbReference>
<reference evidence="2 3" key="1">
    <citation type="journal article" date="2016" name="Proc. Natl. Acad. Sci. U.S.A.">
        <title>Lipid metabolic changes in an early divergent fungus govern the establishment of a mutualistic symbiosis with endobacteria.</title>
        <authorList>
            <person name="Lastovetsky O.A."/>
            <person name="Gaspar M.L."/>
            <person name="Mondo S.J."/>
            <person name="LaButti K.M."/>
            <person name="Sandor L."/>
            <person name="Grigoriev I.V."/>
            <person name="Henry S.A."/>
            <person name="Pawlowska T.E."/>
        </authorList>
    </citation>
    <scope>NUCLEOTIDE SEQUENCE [LARGE SCALE GENOMIC DNA]</scope>
    <source>
        <strain evidence="2 3">ATCC 11559</strain>
    </source>
</reference>
<protein>
    <submittedName>
        <fullName evidence="2">Uncharacterized protein</fullName>
    </submittedName>
</protein>
<dbReference type="VEuPathDB" id="FungiDB:BCV72DRAFT_231348"/>
<dbReference type="AlphaFoldDB" id="A0A1X0RPH9"/>
<organism evidence="2 3">
    <name type="scientific">Rhizopus microsporus</name>
    <dbReference type="NCBI Taxonomy" id="58291"/>
    <lineage>
        <taxon>Eukaryota</taxon>
        <taxon>Fungi</taxon>
        <taxon>Fungi incertae sedis</taxon>
        <taxon>Mucoromycota</taxon>
        <taxon>Mucoromycotina</taxon>
        <taxon>Mucoromycetes</taxon>
        <taxon>Mucorales</taxon>
        <taxon>Mucorineae</taxon>
        <taxon>Rhizopodaceae</taxon>
        <taxon>Rhizopus</taxon>
    </lineage>
</organism>
<feature type="region of interest" description="Disordered" evidence="1">
    <location>
        <begin position="507"/>
        <end position="534"/>
    </location>
</feature>
<evidence type="ECO:0000313" key="2">
    <source>
        <dbReference type="EMBL" id="ORE13927.1"/>
    </source>
</evidence>
<gene>
    <name evidence="2" type="ORF">BCV71DRAFT_258312</name>
</gene>
<sequence length="578" mass="65374">MRKKISLPPLSLIQCAGSTTGRRALAIVVEVENHTWNMTHNNNQAYLDSGDMLNLYGIQNKDELNMYLHLIKTASPFEYMDCLLKTNKPNILSTLGESEVVATVLKNAMVEAGRTNDSEQIRIAIKALDTVPFSSEILKKFGLKTTFSNFIKGIKGDKEAWQHAQKLKFKWMGYDQPSKGTTSSDDMYATTSTGSINASNDDYDKTGLSTNKPKPRLAIDKDPPRNAATKPKALQDTNFFSGLLNNSQSKGYRIRPAVPKQPPAWSASSHVSNGSTVPLMNVNNNINANNMPTPVTDYKQLSNGIQTIQPTNNDRVSQNAAIVSTKPAITKAKKRVQFSSDLCQVRVYHPDPDEWSAFDASIDDIFETFPWHMPPKLTFETVPEPVTIRQRIETDEVVYHKNRERRVLAAVYIMESYIPPSPAEPDEVPNPNDNVPIIPTDMEDIYESSSNQLHVEKLNDIPQQQQQQQQAAYQPVIHQQYHQQPLQNQISQQIYQQQLYQQPTYAPYKQKQQTSHVSYQQQQPVQPNLNRKRAAASEDMIQTMLDAHPWLANSLKELSFLQGDGEMEKMTPSKKQRQ</sequence>
<dbReference type="EMBL" id="KV921501">
    <property type="protein sequence ID" value="ORE13927.1"/>
    <property type="molecule type" value="Genomic_DNA"/>
</dbReference>
<proteinExistence type="predicted"/>
<dbReference type="VEuPathDB" id="FungiDB:BCV72DRAFT_13256"/>